<dbReference type="InterPro" id="IPR011066">
    <property type="entry name" value="MscS_channel_C_sf"/>
</dbReference>
<comment type="function">
    <text evidence="6">Mechanosensitive channel that participates in the regulation of osmotic pressure changes within the cell, opening in response to stretch forces in the membrane lipid bilayer, without the need for other proteins. Contributes to normal resistance to hypoosmotic shock. Forms an ion channel of 1.0 nanosiemens conductance with a slight preference for anions.</text>
</comment>
<reference evidence="8 9" key="1">
    <citation type="submission" date="2019-03" db="EMBL/GenBank/DDBJ databases">
        <title>Paracraurococcus aquatilis NE82 genome sequence.</title>
        <authorList>
            <person name="Zhao Y."/>
            <person name="Du Z."/>
        </authorList>
    </citation>
    <scope>NUCLEOTIDE SEQUENCE [LARGE SCALE GENOMIC DNA]</scope>
    <source>
        <strain evidence="8 9">NE82</strain>
    </source>
</reference>
<comment type="caution">
    <text evidence="8">The sequence shown here is derived from an EMBL/GenBank/DDBJ whole genome shotgun (WGS) entry which is preliminary data.</text>
</comment>
<keyword evidence="6" id="KW-0997">Cell inner membrane</keyword>
<dbReference type="OrthoDB" id="9775207at2"/>
<dbReference type="Gene3D" id="2.60.120.10">
    <property type="entry name" value="Jelly Rolls"/>
    <property type="match status" value="1"/>
</dbReference>
<dbReference type="PANTHER" id="PTHR30221">
    <property type="entry name" value="SMALL-CONDUCTANCE MECHANOSENSITIVE CHANNEL"/>
    <property type="match status" value="1"/>
</dbReference>
<dbReference type="Pfam" id="PF00924">
    <property type="entry name" value="MS_channel_2nd"/>
    <property type="match status" value="1"/>
</dbReference>
<sequence length="472" mass="50330">MERPAQIRPLIGPALLVLGGFLLHAQAPDLAGHLGLAPDGAAALVLGQAAGIGAWLGLAWTGARLFDLLLRRAARVTRRGAPYPRLLSDMVRAVLFAAAVAVILATVFGQPALGLVTTSSVAVAVVGFALRNIISDLFSGLALGIDAPYRIGDWIETAEGSAGRVTEIGWRVTRLLTREGVAVTVPNGLVAAHRLVNFGAATRFRATLRLPLDPALPVERARRILIAAALEAERRFPGLSPDLHLQEFTEGAAVYMLRFSVPDYGQEAACRDAVAAAALRALHRAGLAPARPARHLHLERAPAAPPAAGDALLRRIPLFAGFPEEERQALETMLRERLVPRGETIVRQGEAGDSLFLLAEGALEVRVLRDGRELPPNRMGPGEVFGEMSLLTGQPRSATVLAATEAVVFELRREHLDPVLRRRPELAESLAAIMAGRQARNASAAAADSPAPAEAPEREALLGRLRAFFRMG</sequence>
<dbReference type="AlphaFoldDB" id="A0A4R4DTD1"/>
<dbReference type="RefSeq" id="WP_132288175.1">
    <property type="nucleotide sequence ID" value="NZ_SKBM01000008.1"/>
</dbReference>
<keyword evidence="2" id="KW-1003">Cell membrane</keyword>
<dbReference type="InterPro" id="IPR045275">
    <property type="entry name" value="MscS_archaea/bacteria_type"/>
</dbReference>
<dbReference type="InterPro" id="IPR023408">
    <property type="entry name" value="MscS_beta-dom_sf"/>
</dbReference>
<dbReference type="GO" id="GO:0005886">
    <property type="term" value="C:plasma membrane"/>
    <property type="evidence" value="ECO:0007669"/>
    <property type="project" value="UniProtKB-SubCell"/>
</dbReference>
<dbReference type="SUPFAM" id="SSF50182">
    <property type="entry name" value="Sm-like ribonucleoproteins"/>
    <property type="match status" value="1"/>
</dbReference>
<dbReference type="Gene3D" id="2.30.30.60">
    <property type="match status" value="1"/>
</dbReference>
<comment type="subunit">
    <text evidence="6">Homoheptamer.</text>
</comment>
<dbReference type="InterPro" id="IPR018490">
    <property type="entry name" value="cNMP-bd_dom_sf"/>
</dbReference>
<evidence type="ECO:0000256" key="6">
    <source>
        <dbReference type="RuleBase" id="RU369025"/>
    </source>
</evidence>
<keyword evidence="3 6" id="KW-0812">Transmembrane</keyword>
<dbReference type="PROSITE" id="PS00888">
    <property type="entry name" value="CNMP_BINDING_1"/>
    <property type="match status" value="1"/>
</dbReference>
<dbReference type="InterPro" id="IPR000595">
    <property type="entry name" value="cNMP-bd_dom"/>
</dbReference>
<dbReference type="SUPFAM" id="SSF51206">
    <property type="entry name" value="cAMP-binding domain-like"/>
    <property type="match status" value="1"/>
</dbReference>
<dbReference type="SUPFAM" id="SSF82689">
    <property type="entry name" value="Mechanosensitive channel protein MscS (YggB), C-terminal domain"/>
    <property type="match status" value="1"/>
</dbReference>
<accession>A0A4R4DTD1</accession>
<dbReference type="GO" id="GO:0008381">
    <property type="term" value="F:mechanosensitive monoatomic ion channel activity"/>
    <property type="evidence" value="ECO:0007669"/>
    <property type="project" value="InterPro"/>
</dbReference>
<protein>
    <recommendedName>
        <fullName evidence="6">Small-conductance mechanosensitive channel</fullName>
    </recommendedName>
</protein>
<organism evidence="8 9">
    <name type="scientific">Roseicella aquatilis</name>
    <dbReference type="NCBI Taxonomy" id="2527868"/>
    <lineage>
        <taxon>Bacteria</taxon>
        <taxon>Pseudomonadati</taxon>
        <taxon>Pseudomonadota</taxon>
        <taxon>Alphaproteobacteria</taxon>
        <taxon>Acetobacterales</taxon>
        <taxon>Roseomonadaceae</taxon>
        <taxon>Roseicella</taxon>
    </lineage>
</organism>
<keyword evidence="4 6" id="KW-1133">Transmembrane helix</keyword>
<evidence type="ECO:0000313" key="8">
    <source>
        <dbReference type="EMBL" id="TCZ63251.1"/>
    </source>
</evidence>
<name>A0A4R4DTD1_9PROT</name>
<keyword evidence="6" id="KW-0813">Transport</keyword>
<keyword evidence="6" id="KW-0407">Ion channel</keyword>
<dbReference type="PROSITE" id="PS00889">
    <property type="entry name" value="CNMP_BINDING_2"/>
    <property type="match status" value="1"/>
</dbReference>
<feature type="transmembrane region" description="Helical" evidence="6">
    <location>
        <begin position="86"/>
        <end position="106"/>
    </location>
</feature>
<comment type="caution">
    <text evidence="6">Lacks conserved residue(s) required for the propagation of feature annotation.</text>
</comment>
<feature type="domain" description="Cyclic nucleotide-binding" evidence="7">
    <location>
        <begin position="318"/>
        <end position="420"/>
    </location>
</feature>
<keyword evidence="6" id="KW-0406">Ion transport</keyword>
<keyword evidence="5 6" id="KW-0472">Membrane</keyword>
<dbReference type="InterPro" id="IPR014710">
    <property type="entry name" value="RmlC-like_jellyroll"/>
</dbReference>
<dbReference type="Proteomes" id="UP000295023">
    <property type="component" value="Unassembled WGS sequence"/>
</dbReference>
<dbReference type="PANTHER" id="PTHR30221:SF1">
    <property type="entry name" value="SMALL-CONDUCTANCE MECHANOSENSITIVE CHANNEL"/>
    <property type="match status" value="1"/>
</dbReference>
<dbReference type="PROSITE" id="PS50042">
    <property type="entry name" value="CNMP_BINDING_3"/>
    <property type="match status" value="1"/>
</dbReference>
<dbReference type="Pfam" id="PF00027">
    <property type="entry name" value="cNMP_binding"/>
    <property type="match status" value="1"/>
</dbReference>
<dbReference type="InterPro" id="IPR006685">
    <property type="entry name" value="MscS_channel_2nd"/>
</dbReference>
<dbReference type="EMBL" id="SKBM01000008">
    <property type="protein sequence ID" value="TCZ63251.1"/>
    <property type="molecule type" value="Genomic_DNA"/>
</dbReference>
<evidence type="ECO:0000256" key="5">
    <source>
        <dbReference type="ARBA" id="ARBA00023136"/>
    </source>
</evidence>
<comment type="subcellular location">
    <subcellularLocation>
        <location evidence="6">Cell inner membrane</location>
        <topology evidence="6">Multi-pass membrane protein</topology>
    </subcellularLocation>
    <subcellularLocation>
        <location evidence="1">Cell membrane</location>
        <topology evidence="1">Multi-pass membrane protein</topology>
    </subcellularLocation>
</comment>
<dbReference type="CDD" id="cd00038">
    <property type="entry name" value="CAP_ED"/>
    <property type="match status" value="1"/>
</dbReference>
<feature type="transmembrane region" description="Helical" evidence="6">
    <location>
        <begin position="41"/>
        <end position="66"/>
    </location>
</feature>
<comment type="similarity">
    <text evidence="6">Belongs to the MscS (TC 1.A.23) family.</text>
</comment>
<keyword evidence="9" id="KW-1185">Reference proteome</keyword>
<evidence type="ECO:0000256" key="2">
    <source>
        <dbReference type="ARBA" id="ARBA00022475"/>
    </source>
</evidence>
<gene>
    <name evidence="8" type="ORF">EXY23_10495</name>
</gene>
<proteinExistence type="inferred from homology"/>
<dbReference type="Gene3D" id="1.10.287.1260">
    <property type="match status" value="1"/>
</dbReference>
<evidence type="ECO:0000256" key="3">
    <source>
        <dbReference type="ARBA" id="ARBA00022692"/>
    </source>
</evidence>
<evidence type="ECO:0000256" key="1">
    <source>
        <dbReference type="ARBA" id="ARBA00004651"/>
    </source>
</evidence>
<dbReference type="SMART" id="SM00100">
    <property type="entry name" value="cNMP"/>
    <property type="match status" value="1"/>
</dbReference>
<evidence type="ECO:0000256" key="4">
    <source>
        <dbReference type="ARBA" id="ARBA00022989"/>
    </source>
</evidence>
<dbReference type="PRINTS" id="PR00103">
    <property type="entry name" value="CAMPKINASE"/>
</dbReference>
<dbReference type="InterPro" id="IPR010920">
    <property type="entry name" value="LSM_dom_sf"/>
</dbReference>
<evidence type="ECO:0000313" key="9">
    <source>
        <dbReference type="Proteomes" id="UP000295023"/>
    </source>
</evidence>
<dbReference type="InterPro" id="IPR018488">
    <property type="entry name" value="cNMP-bd_CS"/>
</dbReference>
<evidence type="ECO:0000259" key="7">
    <source>
        <dbReference type="PROSITE" id="PS50042"/>
    </source>
</evidence>